<sequence>MQDKKLASTSKAILSFTLCFGIFCTLCSTCSIFSNAYMGPDEWLKVFANEFQQGHLYFNEDGIGLFILGFFIVGIMSLLTFAFAFRAYRRKEGGKKSMVWAMLLFGVAALVIVGAFALRTHSSCHEDPEGSDDTVYCTYALPGSQPFTPTP</sequence>
<evidence type="ECO:0000313" key="3">
    <source>
        <dbReference type="Proteomes" id="UP000654345"/>
    </source>
</evidence>
<keyword evidence="1" id="KW-1133">Transmembrane helix</keyword>
<gene>
    <name evidence="2" type="ORF">KSB_95820</name>
</gene>
<evidence type="ECO:0000256" key="1">
    <source>
        <dbReference type="SAM" id="Phobius"/>
    </source>
</evidence>
<keyword evidence="1" id="KW-0472">Membrane</keyword>
<comment type="caution">
    <text evidence="2">The sequence shown here is derived from an EMBL/GenBank/DDBJ whole genome shotgun (WGS) entry which is preliminary data.</text>
</comment>
<feature type="transmembrane region" description="Helical" evidence="1">
    <location>
        <begin position="97"/>
        <end position="118"/>
    </location>
</feature>
<organism evidence="2 3">
    <name type="scientific">Ktedonobacter robiniae</name>
    <dbReference type="NCBI Taxonomy" id="2778365"/>
    <lineage>
        <taxon>Bacteria</taxon>
        <taxon>Bacillati</taxon>
        <taxon>Chloroflexota</taxon>
        <taxon>Ktedonobacteria</taxon>
        <taxon>Ktedonobacterales</taxon>
        <taxon>Ktedonobacteraceae</taxon>
        <taxon>Ktedonobacter</taxon>
    </lineage>
</organism>
<accession>A0ABQ3V999</accession>
<dbReference type="EMBL" id="BNJG01000009">
    <property type="protein sequence ID" value="GHO61107.1"/>
    <property type="molecule type" value="Genomic_DNA"/>
</dbReference>
<evidence type="ECO:0000313" key="2">
    <source>
        <dbReference type="EMBL" id="GHO61107.1"/>
    </source>
</evidence>
<dbReference type="Proteomes" id="UP000654345">
    <property type="component" value="Unassembled WGS sequence"/>
</dbReference>
<proteinExistence type="predicted"/>
<name>A0ABQ3V999_9CHLR</name>
<keyword evidence="1" id="KW-0812">Transmembrane</keyword>
<protein>
    <submittedName>
        <fullName evidence="2">Uncharacterized protein</fullName>
    </submittedName>
</protein>
<reference evidence="2 3" key="1">
    <citation type="journal article" date="2021" name="Int. J. Syst. Evol. Microbiol.">
        <title>Reticulibacter mediterranei gen. nov., sp. nov., within the new family Reticulibacteraceae fam. nov., and Ktedonospora formicarum gen. nov., sp. nov., Ktedonobacter robiniae sp. nov., Dictyobacter formicarum sp. nov. and Dictyobacter arantiisoli sp. nov., belonging to the class Ktedonobacteria.</title>
        <authorList>
            <person name="Yabe S."/>
            <person name="Zheng Y."/>
            <person name="Wang C.M."/>
            <person name="Sakai Y."/>
            <person name="Abe K."/>
            <person name="Yokota A."/>
            <person name="Donadio S."/>
            <person name="Cavaletti L."/>
            <person name="Monciardini P."/>
        </authorList>
    </citation>
    <scope>NUCLEOTIDE SEQUENCE [LARGE SCALE GENOMIC DNA]</scope>
    <source>
        <strain evidence="2 3">SOSP1-30</strain>
    </source>
</reference>
<feature type="transmembrane region" description="Helical" evidence="1">
    <location>
        <begin position="63"/>
        <end position="85"/>
    </location>
</feature>
<feature type="transmembrane region" description="Helical" evidence="1">
    <location>
        <begin position="12"/>
        <end position="34"/>
    </location>
</feature>
<dbReference type="RefSeq" id="WP_201377100.1">
    <property type="nucleotide sequence ID" value="NZ_BNJG01000009.1"/>
</dbReference>
<keyword evidence="3" id="KW-1185">Reference proteome</keyword>